<keyword evidence="3" id="KW-1185">Reference proteome</keyword>
<proteinExistence type="predicted"/>
<keyword evidence="1" id="KW-0732">Signal</keyword>
<sequence length="208" mass="23293">MHLRTFLTSIVLTAAAITAAHERQHHDFNPISDQNKVLSSRTIASKRTFEATQAALEAAIPMINTTGIDLLREGKYAEAAAAFRALPALSRFIPTRDMGRLVDYYWNDTYPNVPRNKAVQWEIGNPYTASKLVGQAIETALYAPIRVILIQEWPSDTPMFFFDRPVSLFGHLKSNKSRAVVQGLDDQLNQLLLFAGGWPSRWPVPAMP</sequence>
<comment type="caution">
    <text evidence="2">The sequence shown here is derived from an EMBL/GenBank/DDBJ whole genome shotgun (WGS) entry which is preliminary data.</text>
</comment>
<dbReference type="InterPro" id="IPR035923">
    <property type="entry name" value="TT1751-like_sf"/>
</dbReference>
<evidence type="ECO:0000313" key="2">
    <source>
        <dbReference type="EMBL" id="KAK4207413.1"/>
    </source>
</evidence>
<dbReference type="SUPFAM" id="SSF103247">
    <property type="entry name" value="TT1751-like"/>
    <property type="match status" value="1"/>
</dbReference>
<organism evidence="2 3">
    <name type="scientific">Rhypophila decipiens</name>
    <dbReference type="NCBI Taxonomy" id="261697"/>
    <lineage>
        <taxon>Eukaryota</taxon>
        <taxon>Fungi</taxon>
        <taxon>Dikarya</taxon>
        <taxon>Ascomycota</taxon>
        <taxon>Pezizomycotina</taxon>
        <taxon>Sordariomycetes</taxon>
        <taxon>Sordariomycetidae</taxon>
        <taxon>Sordariales</taxon>
        <taxon>Naviculisporaceae</taxon>
        <taxon>Rhypophila</taxon>
    </lineage>
</organism>
<reference evidence="2" key="1">
    <citation type="journal article" date="2023" name="Mol. Phylogenet. Evol.">
        <title>Genome-scale phylogeny and comparative genomics of the fungal order Sordariales.</title>
        <authorList>
            <person name="Hensen N."/>
            <person name="Bonometti L."/>
            <person name="Westerberg I."/>
            <person name="Brannstrom I.O."/>
            <person name="Guillou S."/>
            <person name="Cros-Aarteil S."/>
            <person name="Calhoun S."/>
            <person name="Haridas S."/>
            <person name="Kuo A."/>
            <person name="Mondo S."/>
            <person name="Pangilinan J."/>
            <person name="Riley R."/>
            <person name="LaButti K."/>
            <person name="Andreopoulos B."/>
            <person name="Lipzen A."/>
            <person name="Chen C."/>
            <person name="Yan M."/>
            <person name="Daum C."/>
            <person name="Ng V."/>
            <person name="Clum A."/>
            <person name="Steindorff A."/>
            <person name="Ohm R.A."/>
            <person name="Martin F."/>
            <person name="Silar P."/>
            <person name="Natvig D.O."/>
            <person name="Lalanne C."/>
            <person name="Gautier V."/>
            <person name="Ament-Velasquez S.L."/>
            <person name="Kruys A."/>
            <person name="Hutchinson M.I."/>
            <person name="Powell A.J."/>
            <person name="Barry K."/>
            <person name="Miller A.N."/>
            <person name="Grigoriev I.V."/>
            <person name="Debuchy R."/>
            <person name="Gladieux P."/>
            <person name="Hiltunen Thoren M."/>
            <person name="Johannesson H."/>
        </authorList>
    </citation>
    <scope>NUCLEOTIDE SEQUENCE</scope>
    <source>
        <strain evidence="2">PSN293</strain>
    </source>
</reference>
<accession>A0AAN7B1G6</accession>
<dbReference type="Proteomes" id="UP001301769">
    <property type="component" value="Unassembled WGS sequence"/>
</dbReference>
<protein>
    <submittedName>
        <fullName evidence="2">Uncharacterized protein</fullName>
    </submittedName>
</protein>
<reference evidence="2" key="2">
    <citation type="submission" date="2023-05" db="EMBL/GenBank/DDBJ databases">
        <authorList>
            <consortium name="Lawrence Berkeley National Laboratory"/>
            <person name="Steindorff A."/>
            <person name="Hensen N."/>
            <person name="Bonometti L."/>
            <person name="Westerberg I."/>
            <person name="Brannstrom I.O."/>
            <person name="Guillou S."/>
            <person name="Cros-Aarteil S."/>
            <person name="Calhoun S."/>
            <person name="Haridas S."/>
            <person name="Kuo A."/>
            <person name="Mondo S."/>
            <person name="Pangilinan J."/>
            <person name="Riley R."/>
            <person name="Labutti K."/>
            <person name="Andreopoulos B."/>
            <person name="Lipzen A."/>
            <person name="Chen C."/>
            <person name="Yanf M."/>
            <person name="Daum C."/>
            <person name="Ng V."/>
            <person name="Clum A."/>
            <person name="Ohm R."/>
            <person name="Martin F."/>
            <person name="Silar P."/>
            <person name="Natvig D."/>
            <person name="Lalanne C."/>
            <person name="Gautier V."/>
            <person name="Ament-Velasquez S.L."/>
            <person name="Kruys A."/>
            <person name="Hutchinson M.I."/>
            <person name="Powell A.J."/>
            <person name="Barry K."/>
            <person name="Miller A.N."/>
            <person name="Grigoriev I.V."/>
            <person name="Debuchy R."/>
            <person name="Gladieux P."/>
            <person name="Thoren M.H."/>
            <person name="Johannesson H."/>
        </authorList>
    </citation>
    <scope>NUCLEOTIDE SEQUENCE</scope>
    <source>
        <strain evidence="2">PSN293</strain>
    </source>
</reference>
<name>A0AAN7B1G6_9PEZI</name>
<feature type="signal peptide" evidence="1">
    <location>
        <begin position="1"/>
        <end position="20"/>
    </location>
</feature>
<feature type="chain" id="PRO_5043018851" evidence="1">
    <location>
        <begin position="21"/>
        <end position="208"/>
    </location>
</feature>
<dbReference type="AlphaFoldDB" id="A0AAN7B1G6"/>
<dbReference type="EMBL" id="MU858296">
    <property type="protein sequence ID" value="KAK4207413.1"/>
    <property type="molecule type" value="Genomic_DNA"/>
</dbReference>
<evidence type="ECO:0000313" key="3">
    <source>
        <dbReference type="Proteomes" id="UP001301769"/>
    </source>
</evidence>
<gene>
    <name evidence="2" type="ORF">QBC37DRAFT_455666</name>
</gene>
<evidence type="ECO:0000256" key="1">
    <source>
        <dbReference type="SAM" id="SignalP"/>
    </source>
</evidence>